<dbReference type="Proteomes" id="UP000193244">
    <property type="component" value="Unassembled WGS sequence"/>
</dbReference>
<organism evidence="3 4">
    <name type="scientific">Agreia pratensis</name>
    <dbReference type="NCBI Taxonomy" id="150121"/>
    <lineage>
        <taxon>Bacteria</taxon>
        <taxon>Bacillati</taxon>
        <taxon>Actinomycetota</taxon>
        <taxon>Actinomycetes</taxon>
        <taxon>Micrococcales</taxon>
        <taxon>Microbacteriaceae</taxon>
        <taxon>Agreia</taxon>
    </lineage>
</organism>
<dbReference type="EMBL" id="FXAY01000005">
    <property type="protein sequence ID" value="SMG43253.1"/>
    <property type="molecule type" value="Genomic_DNA"/>
</dbReference>
<feature type="non-terminal residue" evidence="3">
    <location>
        <position position="137"/>
    </location>
</feature>
<dbReference type="PROSITE" id="PS51257">
    <property type="entry name" value="PROKAR_LIPOPROTEIN"/>
    <property type="match status" value="1"/>
</dbReference>
<feature type="compositionally biased region" description="Low complexity" evidence="1">
    <location>
        <begin position="27"/>
        <end position="51"/>
    </location>
</feature>
<gene>
    <name evidence="3" type="ORF">SAMN06296010_2751</name>
</gene>
<name>A0A1X7KR27_9MICO</name>
<feature type="chain" id="PRO_5038510976" evidence="2">
    <location>
        <begin position="23"/>
        <end position="137"/>
    </location>
</feature>
<feature type="region of interest" description="Disordered" evidence="1">
    <location>
        <begin position="27"/>
        <end position="52"/>
    </location>
</feature>
<sequence length="137" mass="13763">MRNITKATLGLLTAGILTISMAACSSSSESTDSTSSSPTSSAESTPTPVASIPSLTGVDTAVLLDSGFAAALTSLGLTPGTVGTATLTDGSLHFPITGGNVDYYDPAQKYRPYVQGTIKHEGSGFSLTAGDTVVDLT</sequence>
<keyword evidence="4" id="KW-1185">Reference proteome</keyword>
<evidence type="ECO:0000313" key="3">
    <source>
        <dbReference type="EMBL" id="SMG43253.1"/>
    </source>
</evidence>
<dbReference type="AlphaFoldDB" id="A0A1X7KR27"/>
<protein>
    <submittedName>
        <fullName evidence="3">Uncharacterized protein</fullName>
    </submittedName>
</protein>
<keyword evidence="2" id="KW-0732">Signal</keyword>
<evidence type="ECO:0000256" key="2">
    <source>
        <dbReference type="SAM" id="SignalP"/>
    </source>
</evidence>
<feature type="signal peptide" evidence="2">
    <location>
        <begin position="1"/>
        <end position="22"/>
    </location>
</feature>
<evidence type="ECO:0000313" key="4">
    <source>
        <dbReference type="Proteomes" id="UP000193244"/>
    </source>
</evidence>
<evidence type="ECO:0000256" key="1">
    <source>
        <dbReference type="SAM" id="MobiDB-lite"/>
    </source>
</evidence>
<reference evidence="4" key="1">
    <citation type="submission" date="2017-04" db="EMBL/GenBank/DDBJ databases">
        <authorList>
            <person name="Varghese N."/>
            <person name="Submissions S."/>
        </authorList>
    </citation>
    <scope>NUCLEOTIDE SEQUENCE [LARGE SCALE GENOMIC DNA]</scope>
    <source>
        <strain evidence="4">VKM Ac-2510</strain>
    </source>
</reference>
<proteinExistence type="predicted"/>
<accession>A0A1X7KR27</accession>